<evidence type="ECO:0000313" key="2">
    <source>
        <dbReference type="EMBL" id="WMT09792.1"/>
    </source>
</evidence>
<keyword evidence="3" id="KW-1185">Reference proteome</keyword>
<dbReference type="GeneID" id="39861797"/>
<evidence type="ECO:0000256" key="1">
    <source>
        <dbReference type="SAM" id="MobiDB-lite"/>
    </source>
</evidence>
<protein>
    <submittedName>
        <fullName evidence="2">Uncharacterized protein</fullName>
    </submittedName>
</protein>
<accession>A0AAF0PEK3</accession>
<dbReference type="AlphaFoldDB" id="A0AAF0PEK3"/>
<organism evidence="2 3">
    <name type="scientific">Natrinema thermotolerans</name>
    <dbReference type="NCBI Taxonomy" id="121872"/>
    <lineage>
        <taxon>Archaea</taxon>
        <taxon>Methanobacteriati</taxon>
        <taxon>Methanobacteriota</taxon>
        <taxon>Stenosarchaea group</taxon>
        <taxon>Halobacteria</taxon>
        <taxon>Halobacteriales</taxon>
        <taxon>Natrialbaceae</taxon>
        <taxon>Natrinema</taxon>
    </lineage>
</organism>
<evidence type="ECO:0000313" key="3">
    <source>
        <dbReference type="Proteomes" id="UP001224926"/>
    </source>
</evidence>
<feature type="compositionally biased region" description="Basic and acidic residues" evidence="1">
    <location>
        <begin position="53"/>
        <end position="74"/>
    </location>
</feature>
<dbReference type="Proteomes" id="UP001224926">
    <property type="component" value="Chromosome"/>
</dbReference>
<proteinExistence type="predicted"/>
<name>A0AAF0PEK3_9EURY</name>
<dbReference type="RefSeq" id="WP_136396872.1">
    <property type="nucleotide sequence ID" value="NZ_CP101873.1"/>
</dbReference>
<sequence>MAKYRVYCEDCGLDKTYDDEEPPQRDINYYGDKESAKRNWSAKAAAKGKRDNHKSSEFRDYEEGTRHRVHMEKV</sequence>
<dbReference type="EMBL" id="CP101873">
    <property type="protein sequence ID" value="WMT09792.1"/>
    <property type="molecule type" value="Genomic_DNA"/>
</dbReference>
<reference evidence="2 3" key="1">
    <citation type="submission" date="2022-07" db="EMBL/GenBank/DDBJ databases">
        <title>Two temperate virus in Haloterrigena jeotgali A29.</title>
        <authorList>
            <person name="Deng X."/>
        </authorList>
    </citation>
    <scope>NUCLEOTIDE SEQUENCE [LARGE SCALE GENOMIC DNA]</scope>
    <source>
        <strain evidence="2 3">A29</strain>
    </source>
</reference>
<gene>
    <name evidence="2" type="ORF">NP511_09220</name>
</gene>
<feature type="region of interest" description="Disordered" evidence="1">
    <location>
        <begin position="40"/>
        <end position="74"/>
    </location>
</feature>